<dbReference type="OrthoDB" id="9814620at2"/>
<reference evidence="1 2" key="1">
    <citation type="submission" date="2018-10" db="EMBL/GenBank/DDBJ databases">
        <title>Xanthobacter tagetidis genome sequencing and assembly.</title>
        <authorList>
            <person name="Maclea K.S."/>
            <person name="Goen A.E."/>
            <person name="Fatima S.A."/>
        </authorList>
    </citation>
    <scope>NUCLEOTIDE SEQUENCE [LARGE SCALE GENOMIC DNA]</scope>
    <source>
        <strain evidence="1 2">ATCC 700314</strain>
    </source>
</reference>
<dbReference type="EMBL" id="RCTF01000012">
    <property type="protein sequence ID" value="RLP76714.1"/>
    <property type="molecule type" value="Genomic_DNA"/>
</dbReference>
<dbReference type="Proteomes" id="UP000269692">
    <property type="component" value="Unassembled WGS sequence"/>
</dbReference>
<dbReference type="AlphaFoldDB" id="A0A3L7A9F5"/>
<keyword evidence="2" id="KW-1185">Reference proteome</keyword>
<dbReference type="InterPro" id="IPR015943">
    <property type="entry name" value="WD40/YVTN_repeat-like_dom_sf"/>
</dbReference>
<accession>A0A3L7A9F5</accession>
<gene>
    <name evidence="1" type="ORF">D9R14_15120</name>
</gene>
<proteinExistence type="predicted"/>
<dbReference type="InterPro" id="IPR011047">
    <property type="entry name" value="Quinoprotein_ADH-like_sf"/>
</dbReference>
<dbReference type="Pfam" id="PF00400">
    <property type="entry name" value="WD40"/>
    <property type="match status" value="2"/>
</dbReference>
<dbReference type="InterPro" id="IPR001680">
    <property type="entry name" value="WD40_rpt"/>
</dbReference>
<evidence type="ECO:0000313" key="2">
    <source>
        <dbReference type="Proteomes" id="UP000269692"/>
    </source>
</evidence>
<sequence length="329" mass="33646">MSLAPSSLTDKVTTFALGAEIVAAAFLDATPAFAGAQGQVFLGVGGGKAVTAHEGAVLCAVADGTRLITGGDDGRVVETRADGSVTEIASHTGRWIDRIALGPDGTLAYSAGKTAFVIAKGETKSFEAPSTVGGLAFAPKGLRLAIAHYGGATLWFPNAPSAKPELLGWKGSHLGLAFSPDGRFLVSTMQEPALHGWRVVDGAHMRMTGYPSRVKSFAFTADGKWLATSGSGEVVMWPFQAKDGPMGKAPTMVAPSASSRVLVVACHPKDPVIAAGYEDGMVLMARISDSAEILLRAPDADPLAAIAWHPAGGAVAYATQSGAAGVLAF</sequence>
<dbReference type="RefSeq" id="WP_121624168.1">
    <property type="nucleotide sequence ID" value="NZ_JACIIW010000007.1"/>
</dbReference>
<dbReference type="PANTHER" id="PTHR19879">
    <property type="entry name" value="TRANSCRIPTION INITIATION FACTOR TFIID"/>
    <property type="match status" value="1"/>
</dbReference>
<dbReference type="Gene3D" id="2.130.10.10">
    <property type="entry name" value="YVTN repeat-like/Quinoprotein amine dehydrogenase"/>
    <property type="match status" value="2"/>
</dbReference>
<evidence type="ECO:0000313" key="1">
    <source>
        <dbReference type="EMBL" id="RLP76714.1"/>
    </source>
</evidence>
<dbReference type="SUPFAM" id="SSF50998">
    <property type="entry name" value="Quinoprotein alcohol dehydrogenase-like"/>
    <property type="match status" value="1"/>
</dbReference>
<comment type="caution">
    <text evidence="1">The sequence shown here is derived from an EMBL/GenBank/DDBJ whole genome shotgun (WGS) entry which is preliminary data.</text>
</comment>
<protein>
    <submittedName>
        <fullName evidence="1">WD40 repeat domain-containing protein</fullName>
    </submittedName>
</protein>
<organism evidence="1 2">
    <name type="scientific">Xanthobacter tagetidis</name>
    <dbReference type="NCBI Taxonomy" id="60216"/>
    <lineage>
        <taxon>Bacteria</taxon>
        <taxon>Pseudomonadati</taxon>
        <taxon>Pseudomonadota</taxon>
        <taxon>Alphaproteobacteria</taxon>
        <taxon>Hyphomicrobiales</taxon>
        <taxon>Xanthobacteraceae</taxon>
        <taxon>Xanthobacter</taxon>
    </lineage>
</organism>
<name>A0A3L7A9F5_9HYPH</name>
<dbReference type="PANTHER" id="PTHR19879:SF9">
    <property type="entry name" value="TRANSCRIPTION INITIATION FACTOR TFIID SUBUNIT 5"/>
    <property type="match status" value="1"/>
</dbReference>